<sequence length="254" mass="28920">MKRDPLFLTFLESANTNFSGWDFSFISETGRMNSEPLSWSYGSTAFQLMQHAESMLDMGTGGGEFLSMLQPFPPTIYATEGYAPNVPIARKKLEPLGVTIVEVTDDTALPFQDSQFDLIVNQHESYSASEVKRILSTNGTFLTQQVGGLDCAELNEQFGTPLNSEFSSWSLKMACNELKENGFTILEAKEEFPLQRFYDVGAVVYYLKAIPWQIPNFIVDCYTEELYRIHEIILQKGYFDVKQHRFIIKANYVE</sequence>
<dbReference type="PANTHER" id="PTHR43460">
    <property type="entry name" value="METHYLTRANSFERASE"/>
    <property type="match status" value="1"/>
</dbReference>
<dbReference type="PANTHER" id="PTHR43460:SF1">
    <property type="entry name" value="METHYLTRANSFERASE TYPE 11 DOMAIN-CONTAINING PROTEIN"/>
    <property type="match status" value="1"/>
</dbReference>
<keyword evidence="2" id="KW-0808">Transferase</keyword>
<protein>
    <submittedName>
        <fullName evidence="2">Class I SAM-dependent methyltransferase</fullName>
    </submittedName>
</protein>
<dbReference type="Gene3D" id="3.40.50.150">
    <property type="entry name" value="Vaccinia Virus protein VP39"/>
    <property type="match status" value="1"/>
</dbReference>
<dbReference type="EMBL" id="JARTIK010000018">
    <property type="protein sequence ID" value="MED4679715.1"/>
    <property type="molecule type" value="Genomic_DNA"/>
</dbReference>
<dbReference type="InterPro" id="IPR013216">
    <property type="entry name" value="Methyltransf_11"/>
</dbReference>
<gene>
    <name evidence="2" type="ORF">P9485_18015</name>
</gene>
<dbReference type="GO" id="GO:0032259">
    <property type="term" value="P:methylation"/>
    <property type="evidence" value="ECO:0007669"/>
    <property type="project" value="UniProtKB-KW"/>
</dbReference>
<dbReference type="GO" id="GO:0008168">
    <property type="term" value="F:methyltransferase activity"/>
    <property type="evidence" value="ECO:0007669"/>
    <property type="project" value="UniProtKB-KW"/>
</dbReference>
<dbReference type="InterPro" id="IPR029063">
    <property type="entry name" value="SAM-dependent_MTases_sf"/>
</dbReference>
<dbReference type="Proteomes" id="UP001336122">
    <property type="component" value="Unassembled WGS sequence"/>
</dbReference>
<evidence type="ECO:0000313" key="2">
    <source>
        <dbReference type="EMBL" id="MED4679715.1"/>
    </source>
</evidence>
<accession>A0ABU6PGH7</accession>
<evidence type="ECO:0000313" key="3">
    <source>
        <dbReference type="Proteomes" id="UP001336122"/>
    </source>
</evidence>
<reference evidence="2 3" key="1">
    <citation type="submission" date="2023-03" db="EMBL/GenBank/DDBJ databases">
        <title>Bacillus Genome Sequencing.</title>
        <authorList>
            <person name="Dunlap C."/>
        </authorList>
    </citation>
    <scope>NUCLEOTIDE SEQUENCE [LARGE SCALE GENOMIC DNA]</scope>
    <source>
        <strain evidence="2 3">NRS-319</strain>
    </source>
</reference>
<dbReference type="Pfam" id="PF08241">
    <property type="entry name" value="Methyltransf_11"/>
    <property type="match status" value="1"/>
</dbReference>
<dbReference type="RefSeq" id="WP_000817554.1">
    <property type="nucleotide sequence ID" value="NZ_JARTIK010000018.1"/>
</dbReference>
<proteinExistence type="predicted"/>
<feature type="domain" description="Methyltransferase type 11" evidence="1">
    <location>
        <begin position="56"/>
        <end position="137"/>
    </location>
</feature>
<name>A0ABU6PGH7_9BACI</name>
<keyword evidence="2" id="KW-0489">Methyltransferase</keyword>
<dbReference type="SUPFAM" id="SSF53335">
    <property type="entry name" value="S-adenosyl-L-methionine-dependent methyltransferases"/>
    <property type="match status" value="1"/>
</dbReference>
<dbReference type="InterPro" id="IPR052939">
    <property type="entry name" value="23S_rRNA_MeTrnsfrase_RlmA"/>
</dbReference>
<keyword evidence="3" id="KW-1185">Reference proteome</keyword>
<comment type="caution">
    <text evidence="2">The sequence shown here is derived from an EMBL/GenBank/DDBJ whole genome shotgun (WGS) entry which is preliminary data.</text>
</comment>
<evidence type="ECO:0000259" key="1">
    <source>
        <dbReference type="Pfam" id="PF08241"/>
    </source>
</evidence>
<organism evidence="2 3">
    <name type="scientific">Bacillus nitratireducens</name>
    <dbReference type="NCBI Taxonomy" id="2026193"/>
    <lineage>
        <taxon>Bacteria</taxon>
        <taxon>Bacillati</taxon>
        <taxon>Bacillota</taxon>
        <taxon>Bacilli</taxon>
        <taxon>Bacillales</taxon>
        <taxon>Bacillaceae</taxon>
        <taxon>Bacillus</taxon>
        <taxon>Bacillus cereus group</taxon>
    </lineage>
</organism>